<proteinExistence type="inferred from homology"/>
<keyword evidence="2" id="KW-0489">Methyltransferase</keyword>
<evidence type="ECO:0000313" key="5">
    <source>
        <dbReference type="Proteomes" id="UP000622405"/>
    </source>
</evidence>
<comment type="similarity">
    <text evidence="1">Belongs to the trimethylamine methyltransferase family.</text>
</comment>
<dbReference type="InterPro" id="IPR038601">
    <property type="entry name" value="MttB-like_sf"/>
</dbReference>
<organism evidence="4 5">
    <name type="scientific">Acetobacterium malicum</name>
    <dbReference type="NCBI Taxonomy" id="52692"/>
    <lineage>
        <taxon>Bacteria</taxon>
        <taxon>Bacillati</taxon>
        <taxon>Bacillota</taxon>
        <taxon>Clostridia</taxon>
        <taxon>Eubacteriales</taxon>
        <taxon>Eubacteriaceae</taxon>
        <taxon>Acetobacterium</taxon>
    </lineage>
</organism>
<reference evidence="4 5" key="1">
    <citation type="journal article" date="2020" name="mSystems">
        <title>Defining Genomic and Predicted Metabolic Features of the Acetobacterium Genus.</title>
        <authorList>
            <person name="Ross D.E."/>
            <person name="Marshall C.W."/>
            <person name="Gulliver D."/>
            <person name="May H.D."/>
            <person name="Norman R.S."/>
        </authorList>
    </citation>
    <scope>NUCLEOTIDE SEQUENCE [LARGE SCALE GENOMIC DNA]</scope>
    <source>
        <strain evidence="4 5">DSM 4132</strain>
    </source>
</reference>
<dbReference type="Proteomes" id="UP000622405">
    <property type="component" value="Unassembled WGS sequence"/>
</dbReference>
<comment type="caution">
    <text evidence="4">The sequence shown here is derived from an EMBL/GenBank/DDBJ whole genome shotgun (WGS) entry which is preliminary data.</text>
</comment>
<dbReference type="EMBL" id="WJBE01000007">
    <property type="protein sequence ID" value="MBC3899970.1"/>
    <property type="molecule type" value="Genomic_DNA"/>
</dbReference>
<keyword evidence="3" id="KW-0808">Transferase</keyword>
<evidence type="ECO:0008006" key="6">
    <source>
        <dbReference type="Google" id="ProtNLM"/>
    </source>
</evidence>
<dbReference type="Gene3D" id="3.20.20.480">
    <property type="entry name" value="Trimethylamine methyltransferase-like"/>
    <property type="match status" value="1"/>
</dbReference>
<protein>
    <recommendedName>
        <fullName evidence="6">Trimethylamine methyltransferase</fullName>
    </recommendedName>
</protein>
<evidence type="ECO:0000256" key="3">
    <source>
        <dbReference type="ARBA" id="ARBA00022679"/>
    </source>
</evidence>
<dbReference type="InterPro" id="IPR010426">
    <property type="entry name" value="MTTB_MeTrfase"/>
</dbReference>
<sequence>MNIKYDFATKEELELIHEKTLYLLKNVGVIFYGEEARELFKRYGARVEGETVFLEENLINQGLSTVIQKFEWFGRDSTITIGDGATVYAPAYGPMYIYENDEYHYPTPLDFSNFHKLDASSKVISVGSPNIMDLPSIDAKIRSNYAMATTLMHHTKPVLGIVDGKKKATECIKMTREFYDIHDKSVVCGLVDAASPFVYSGAMSEALVEYAKEGQIIVFTGTGMSGLTTPDTIASSILAINVAMIAGIVLAQLINPGTPVVYGNQGFGSDLRHSLLTVGSPEDGLISHTIKALGDFYHLPVRTGGCVSDAKDVDMQAGVESFTSCFAALSAHTDLMFHTCGIMDSYNGLSYDKYIYDEEVAAMVYRFIRGYEVNEKTLMTDKLEKAGPGGNFIARTSKEYRNDYYLPNVPNRVSHGNWIASGKPSIKDNTKKIYKERIANYVLPELNAAQKKILETYIPKEYMER</sequence>
<gene>
    <name evidence="4" type="ORF">GH811_10105</name>
</gene>
<accession>A0ABR6YXM8</accession>
<evidence type="ECO:0000256" key="2">
    <source>
        <dbReference type="ARBA" id="ARBA00022603"/>
    </source>
</evidence>
<keyword evidence="5" id="KW-1185">Reference proteome</keyword>
<dbReference type="RefSeq" id="WP_186894338.1">
    <property type="nucleotide sequence ID" value="NZ_WJBE01000007.1"/>
</dbReference>
<evidence type="ECO:0000313" key="4">
    <source>
        <dbReference type="EMBL" id="MBC3899970.1"/>
    </source>
</evidence>
<name>A0ABR6YXM8_9FIRM</name>
<evidence type="ECO:0000256" key="1">
    <source>
        <dbReference type="ARBA" id="ARBA00007137"/>
    </source>
</evidence>
<dbReference type="Pfam" id="PF06253">
    <property type="entry name" value="MTTB"/>
    <property type="match status" value="1"/>
</dbReference>